<sequence>MTSIGEVKLALEQSCEHLRDAYRCVREAQDSLDEAVDILVKAGAHHPESLVPPEFARAREKFADELELIVVSLEQVRRLTVEL</sequence>
<dbReference type="RefSeq" id="WP_033432146.1">
    <property type="nucleotide sequence ID" value="NZ_CP034550.1"/>
</dbReference>
<reference evidence="2" key="1">
    <citation type="journal article" date="2021" name="Curr. Microbiol.">
        <title>Complete genome of nocamycin-producing strain Saccharothrix syringae NRRL B-16468 reveals the biosynthetic potential for secondary metabolites.</title>
        <authorList>
            <person name="Mo X."/>
            <person name="Yang S."/>
        </authorList>
    </citation>
    <scope>NUCLEOTIDE SEQUENCE [LARGE SCALE GENOMIC DNA]</scope>
    <source>
        <strain evidence="2">ATCC 51364 / DSM 43886 / JCM 6844 / KCTC 9398 / NBRC 14523 / NRRL B-16468 / INA 2240</strain>
    </source>
</reference>
<dbReference type="Proteomes" id="UP000325787">
    <property type="component" value="Chromosome"/>
</dbReference>
<accession>A0A5Q0GRN5</accession>
<dbReference type="AlphaFoldDB" id="A0A5Q0GRN5"/>
<organism evidence="1 2">
    <name type="scientific">Saccharothrix syringae</name>
    <name type="common">Nocardiopsis syringae</name>
    <dbReference type="NCBI Taxonomy" id="103733"/>
    <lineage>
        <taxon>Bacteria</taxon>
        <taxon>Bacillati</taxon>
        <taxon>Actinomycetota</taxon>
        <taxon>Actinomycetes</taxon>
        <taxon>Pseudonocardiales</taxon>
        <taxon>Pseudonocardiaceae</taxon>
        <taxon>Saccharothrix</taxon>
    </lineage>
</organism>
<dbReference type="OrthoDB" id="3697497at2"/>
<proteinExistence type="predicted"/>
<evidence type="ECO:0000313" key="1">
    <source>
        <dbReference type="EMBL" id="QFZ16541.1"/>
    </source>
</evidence>
<gene>
    <name evidence="1" type="ORF">EKG83_02825</name>
</gene>
<dbReference type="KEGG" id="ssyi:EKG83_02825"/>
<protein>
    <submittedName>
        <fullName evidence="1">Uncharacterized protein</fullName>
    </submittedName>
</protein>
<evidence type="ECO:0000313" key="2">
    <source>
        <dbReference type="Proteomes" id="UP000325787"/>
    </source>
</evidence>
<name>A0A5Q0GRN5_SACSY</name>
<dbReference type="EMBL" id="CP034550">
    <property type="protein sequence ID" value="QFZ16541.1"/>
    <property type="molecule type" value="Genomic_DNA"/>
</dbReference>
<keyword evidence="2" id="KW-1185">Reference proteome</keyword>